<feature type="non-terminal residue" evidence="1">
    <location>
        <position position="112"/>
    </location>
</feature>
<keyword evidence="2" id="KW-1185">Reference proteome</keyword>
<sequence>MPGRDSVVVGSVGADGRPGFVILTDRADPATGDQAAGEELILLPEETARGRTWIPPLGMCDVELLPGGPRRHGCAEPAATQVSAFTSTITGSSLAYLGRQPSDHHCHKATQV</sequence>
<evidence type="ECO:0000313" key="1">
    <source>
        <dbReference type="EMBL" id="TQR80388.1"/>
    </source>
</evidence>
<proteinExistence type="predicted"/>
<dbReference type="AlphaFoldDB" id="A0A544VQB5"/>
<protein>
    <submittedName>
        <fullName evidence="1">CDP-diacylglycerol diphosphatase</fullName>
    </submittedName>
</protein>
<dbReference type="Proteomes" id="UP000315759">
    <property type="component" value="Unassembled WGS sequence"/>
</dbReference>
<reference evidence="1 2" key="1">
    <citation type="submission" date="2018-10" db="EMBL/GenBank/DDBJ databases">
        <title>Draft genome of Mycobacterium hodleri strain B.</title>
        <authorList>
            <person name="Amande T.J."/>
            <person name="Mcgenity T.J."/>
        </authorList>
    </citation>
    <scope>NUCLEOTIDE SEQUENCE [LARGE SCALE GENOMIC DNA]</scope>
    <source>
        <strain evidence="1 2">B</strain>
    </source>
</reference>
<evidence type="ECO:0000313" key="2">
    <source>
        <dbReference type="Proteomes" id="UP000315759"/>
    </source>
</evidence>
<name>A0A544VQB5_9MYCO</name>
<organism evidence="1 2">
    <name type="scientific">Mycolicibacterium hodleri</name>
    <dbReference type="NCBI Taxonomy" id="49897"/>
    <lineage>
        <taxon>Bacteria</taxon>
        <taxon>Bacillati</taxon>
        <taxon>Actinomycetota</taxon>
        <taxon>Actinomycetes</taxon>
        <taxon>Mycobacteriales</taxon>
        <taxon>Mycobacteriaceae</taxon>
        <taxon>Mycolicibacterium</taxon>
    </lineage>
</organism>
<accession>A0A544VQB5</accession>
<comment type="caution">
    <text evidence="1">The sequence shown here is derived from an EMBL/GenBank/DDBJ whole genome shotgun (WGS) entry which is preliminary data.</text>
</comment>
<gene>
    <name evidence="1" type="ORF">D8S82_33470</name>
</gene>
<dbReference type="EMBL" id="VIFX01000134">
    <property type="protein sequence ID" value="TQR80388.1"/>
    <property type="molecule type" value="Genomic_DNA"/>
</dbReference>